<reference evidence="1" key="1">
    <citation type="submission" date="2014-11" db="EMBL/GenBank/DDBJ databases">
        <authorList>
            <person name="Otto D Thomas"/>
            <person name="Naeem Raeece"/>
        </authorList>
    </citation>
    <scope>NUCLEOTIDE SEQUENCE</scope>
</reference>
<evidence type="ECO:0008006" key="2">
    <source>
        <dbReference type="Google" id="ProtNLM"/>
    </source>
</evidence>
<evidence type="ECO:0000313" key="1">
    <source>
        <dbReference type="EMBL" id="CEM42140.1"/>
    </source>
</evidence>
<dbReference type="InterPro" id="IPR035992">
    <property type="entry name" value="Ricin_B-like_lectins"/>
</dbReference>
<dbReference type="InterPro" id="IPR029021">
    <property type="entry name" value="Prot-tyrosine_phosphatase-like"/>
</dbReference>
<dbReference type="EMBL" id="CDMZ01002386">
    <property type="protein sequence ID" value="CEM42140.1"/>
    <property type="molecule type" value="Genomic_DNA"/>
</dbReference>
<gene>
    <name evidence="1" type="ORF">Cvel_6464</name>
</gene>
<proteinExistence type="predicted"/>
<sequence length="468" mass="51454">MGCRAGTALRFVLSTVPPRGLQGEKVDHLSTVSLFFQDGNGRETQQEAVLAADLILQGAVIIGKALAEGKRTLVHCAWEQNRSCAMCCVYAVLQKGWTPAHSIQYIRDRNLVDRRCSGQVGGPMNNGVFCQIVENLYQAKRTRPQHAVVVLGCGKPSTQGRDWSFEGTNLHKRAEAGERTLLSLLVQGKDAQLLLSNATCCKKMEVFGRALDSVLGLHVWLVSGLTHLPRASMLFEAELPLARVVAVPAYGGELTTETYRYHRPEHIREEADGNEQTRANGNSPVTLHSKARALAFADSLLWGGSRPAVFSRVLTVWRKHAECGLHLDGPASVATMTYASGSGQSETVCVHRVRFGPVRPEWECAQWAFVPCGDGEWNWLVNRWYPHLRVHTEFGAVVAMEGVPDGWSSAKWKTVPAGNGVHRIVNKWRGGSLALHVENVDNATDGSFGLVECGTVQENWSSAKWVWL</sequence>
<dbReference type="CDD" id="cd23432">
    <property type="entry name" value="beta-trefoil_Ricin_EndoBetaGal-like"/>
    <property type="match status" value="1"/>
</dbReference>
<protein>
    <recommendedName>
        <fullName evidence="2">Tyrosine specific protein phosphatases domain-containing protein</fullName>
    </recommendedName>
</protein>
<dbReference type="Gene3D" id="3.90.190.10">
    <property type="entry name" value="Protein tyrosine phosphatase superfamily"/>
    <property type="match status" value="1"/>
</dbReference>
<dbReference type="SUPFAM" id="SSF50370">
    <property type="entry name" value="Ricin B-like lectins"/>
    <property type="match status" value="1"/>
</dbReference>
<dbReference type="Gene3D" id="2.80.10.50">
    <property type="match status" value="1"/>
</dbReference>
<dbReference type="AlphaFoldDB" id="A0A0G4HDK5"/>
<organism evidence="1">
    <name type="scientific">Chromera velia CCMP2878</name>
    <dbReference type="NCBI Taxonomy" id="1169474"/>
    <lineage>
        <taxon>Eukaryota</taxon>
        <taxon>Sar</taxon>
        <taxon>Alveolata</taxon>
        <taxon>Colpodellida</taxon>
        <taxon>Chromeraceae</taxon>
        <taxon>Chromera</taxon>
    </lineage>
</organism>
<dbReference type="VEuPathDB" id="CryptoDB:Cvel_6464"/>
<name>A0A0G4HDK5_9ALVE</name>
<accession>A0A0G4HDK5</accession>
<dbReference type="SUPFAM" id="SSF52799">
    <property type="entry name" value="(Phosphotyrosine protein) phosphatases II"/>
    <property type="match status" value="1"/>
</dbReference>